<reference evidence="2 3" key="1">
    <citation type="submission" date="2019-01" db="EMBL/GenBank/DDBJ databases">
        <title>Halorientalis sp. F13-25 a new haloarchaeum isolated from hypersaline water.</title>
        <authorList>
            <person name="Ana D.-V."/>
            <person name="Cristina S.-P."/>
            <person name="Antonio V."/>
        </authorList>
    </citation>
    <scope>NUCLEOTIDE SEQUENCE [LARGE SCALE GENOMIC DNA]</scope>
    <source>
        <strain evidence="2 3">F13-25</strain>
    </source>
</reference>
<proteinExistence type="predicted"/>
<dbReference type="Pfam" id="PF07995">
    <property type="entry name" value="GSDH"/>
    <property type="match status" value="1"/>
</dbReference>
<dbReference type="AlphaFoldDB" id="A0A498KYB7"/>
<dbReference type="PANTHER" id="PTHR19328:SF75">
    <property type="entry name" value="ALDOSE SUGAR DEHYDROGENASE YLII"/>
    <property type="match status" value="1"/>
</dbReference>
<name>A0A498KYB7_9EURY</name>
<dbReference type="InterPro" id="IPR006311">
    <property type="entry name" value="TAT_signal"/>
</dbReference>
<evidence type="ECO:0000313" key="3">
    <source>
        <dbReference type="Proteomes" id="UP000289691"/>
    </source>
</evidence>
<organism evidence="2 3">
    <name type="scientific">Halorientalis pallida</name>
    <dbReference type="NCBI Taxonomy" id="2479928"/>
    <lineage>
        <taxon>Archaea</taxon>
        <taxon>Methanobacteriati</taxon>
        <taxon>Methanobacteriota</taxon>
        <taxon>Stenosarchaea group</taxon>
        <taxon>Halobacteria</taxon>
        <taxon>Halobacteriales</taxon>
        <taxon>Haloarculaceae</taxon>
        <taxon>Halorientalis</taxon>
    </lineage>
</organism>
<dbReference type="RefSeq" id="WP_129069794.1">
    <property type="nucleotide sequence ID" value="NZ_RDFA01000005.1"/>
</dbReference>
<accession>A0A498KYB7</accession>
<gene>
    <name evidence="2" type="ORF">EAF64_15015</name>
</gene>
<dbReference type="PROSITE" id="PS51257">
    <property type="entry name" value="PROKAR_LIPOPROTEIN"/>
    <property type="match status" value="1"/>
</dbReference>
<evidence type="ECO:0000259" key="1">
    <source>
        <dbReference type="Pfam" id="PF07995"/>
    </source>
</evidence>
<sequence length="398" mass="42222">MTDSRVSRRRLLVAVAASGAVAGCSGVLEGGSGSGPSGGSPTGVSVTEALTDLSNPWGLAFLPDESGLLVTEQAGRLLLTTPETGERTTLAGVPDVYDRGQGGLLDVTTHPEFETNRLVYLTYSVAGEGGSTTRVGRGRLDRDSGRLADFEPVYTARPFVESTGHYGSRAVFGPEGYLYVSVGDRQFKDFGPDHVGQRLGDDLGSVLRLREDGSIPDSNPFVDDPDASDAVFTYGNRNPQGLAVHPETGAVWETEYGERDGDEINVLEAGGNYGWPVADNSCEYGTDDPVGVSHADREDVIGPVYGWPCGSGGFPPSGTSFYDGDAFPDWRGDLFVAGLAKRYLAHFTVDGREVTEVEPLLADRDQRIRDVTVSPVSGTLYAAVDADSAPLYRIAPAE</sequence>
<dbReference type="InterPro" id="IPR012938">
    <property type="entry name" value="Glc/Sorbosone_DH"/>
</dbReference>
<dbReference type="EMBL" id="RDFA01000005">
    <property type="protein sequence ID" value="RXK47942.1"/>
    <property type="molecule type" value="Genomic_DNA"/>
</dbReference>
<dbReference type="PANTHER" id="PTHR19328">
    <property type="entry name" value="HEDGEHOG-INTERACTING PROTEIN"/>
    <property type="match status" value="1"/>
</dbReference>
<dbReference type="SUPFAM" id="SSF50952">
    <property type="entry name" value="Soluble quinoprotein glucose dehydrogenase"/>
    <property type="match status" value="1"/>
</dbReference>
<evidence type="ECO:0000313" key="2">
    <source>
        <dbReference type="EMBL" id="RXK47942.1"/>
    </source>
</evidence>
<comment type="caution">
    <text evidence="2">The sequence shown here is derived from an EMBL/GenBank/DDBJ whole genome shotgun (WGS) entry which is preliminary data.</text>
</comment>
<dbReference type="PROSITE" id="PS51318">
    <property type="entry name" value="TAT"/>
    <property type="match status" value="1"/>
</dbReference>
<dbReference type="Proteomes" id="UP000289691">
    <property type="component" value="Unassembled WGS sequence"/>
</dbReference>
<dbReference type="OrthoDB" id="6744at2157"/>
<dbReference type="InterPro" id="IPR011041">
    <property type="entry name" value="Quinoprot_gluc/sorb_DH_b-prop"/>
</dbReference>
<protein>
    <submittedName>
        <fullName evidence="2">PQQ-dependent sugar dehydrogenase</fullName>
    </submittedName>
</protein>
<feature type="domain" description="Glucose/Sorbosone dehydrogenase" evidence="1">
    <location>
        <begin position="53"/>
        <end position="393"/>
    </location>
</feature>
<dbReference type="InterPro" id="IPR011042">
    <property type="entry name" value="6-blade_b-propeller_TolB-like"/>
</dbReference>
<dbReference type="Gene3D" id="2.120.10.30">
    <property type="entry name" value="TolB, C-terminal domain"/>
    <property type="match status" value="1"/>
</dbReference>
<keyword evidence="3" id="KW-1185">Reference proteome</keyword>